<feature type="domain" description="Iron-binding zinc finger CDGSH type" evidence="5">
    <location>
        <begin position="47"/>
        <end position="81"/>
    </location>
</feature>
<feature type="domain" description="Iron-binding zinc finger CDGSH type" evidence="5">
    <location>
        <begin position="9"/>
        <end position="46"/>
    </location>
</feature>
<evidence type="ECO:0000313" key="7">
    <source>
        <dbReference type="Proteomes" id="UP000094849"/>
    </source>
</evidence>
<proteinExistence type="predicted"/>
<gene>
    <name evidence="6" type="ORF">A3196_02215</name>
</gene>
<keyword evidence="3" id="KW-0408">Iron</keyword>
<sequence length="81" mass="8944">MDKPVVAAKQPIDADLVAGKEYWWCACGRSDSQPFCDGSHRGTGIEPLGFKAEKNGEAWLCRCKQTKTPPYCDGSHKQVED</sequence>
<dbReference type="RefSeq" id="WP_069003610.1">
    <property type="nucleotide sequence ID" value="NZ_LVJW01000006.1"/>
</dbReference>
<evidence type="ECO:0000259" key="5">
    <source>
        <dbReference type="SMART" id="SM00704"/>
    </source>
</evidence>
<dbReference type="Pfam" id="PF09360">
    <property type="entry name" value="zf-CDGSH"/>
    <property type="match status" value="2"/>
</dbReference>
<comment type="caution">
    <text evidence="6">The sequence shown here is derived from an EMBL/GenBank/DDBJ whole genome shotgun (WGS) entry which is preliminary data.</text>
</comment>
<evidence type="ECO:0000313" key="6">
    <source>
        <dbReference type="EMBL" id="ODB95667.1"/>
    </source>
</evidence>
<dbReference type="SMART" id="SM00704">
    <property type="entry name" value="ZnF_CDGSH"/>
    <property type="match status" value="2"/>
</dbReference>
<name>A0A1E2ULP4_9GAMM</name>
<dbReference type="EMBL" id="LVJZ01000003">
    <property type="protein sequence ID" value="ODB95667.1"/>
    <property type="molecule type" value="Genomic_DNA"/>
</dbReference>
<evidence type="ECO:0000256" key="1">
    <source>
        <dbReference type="ARBA" id="ARBA00022714"/>
    </source>
</evidence>
<reference evidence="6 7" key="1">
    <citation type="submission" date="2016-03" db="EMBL/GenBank/DDBJ databases">
        <title>Chemosynthetic sulphur-oxidizing symbionts of marine invertebrate animals are capable of nitrogen fixation.</title>
        <authorList>
            <person name="Petersen J.M."/>
            <person name="Kemper A."/>
            <person name="Gruber-Vodicka H."/>
            <person name="Cardini U."/>
            <person name="Geest Mvander."/>
            <person name="Kleiner M."/>
            <person name="Bulgheresi S."/>
            <person name="Fussmann M."/>
            <person name="Herbold C."/>
            <person name="Seah B.K.B."/>
            <person name="Antony C.Paul."/>
            <person name="Liu D."/>
            <person name="Belitz A."/>
            <person name="Weber M."/>
        </authorList>
    </citation>
    <scope>NUCLEOTIDE SEQUENCE [LARGE SCALE GENOMIC DNA]</scope>
    <source>
        <strain evidence="6">G_D</strain>
    </source>
</reference>
<keyword evidence="7" id="KW-1185">Reference proteome</keyword>
<dbReference type="PANTHER" id="PTHR46491">
    <property type="entry name" value="CDGSH IRON SULFUR DOMAIN PROTEIN HOMOLOG"/>
    <property type="match status" value="1"/>
</dbReference>
<dbReference type="Proteomes" id="UP000094849">
    <property type="component" value="Unassembled WGS sequence"/>
</dbReference>
<dbReference type="InterPro" id="IPR018967">
    <property type="entry name" value="FeS-contain_CDGSH-typ"/>
</dbReference>
<protein>
    <submittedName>
        <fullName evidence="6">Glutamate synthase</fullName>
    </submittedName>
</protein>
<keyword evidence="1" id="KW-0001">2Fe-2S</keyword>
<dbReference type="OrthoDB" id="9795032at2"/>
<dbReference type="InterPro" id="IPR052950">
    <property type="entry name" value="CISD"/>
</dbReference>
<keyword evidence="2" id="KW-0479">Metal-binding</keyword>
<organism evidence="6 7">
    <name type="scientific">Candidatus Thiodiazotropha endoloripes</name>
    <dbReference type="NCBI Taxonomy" id="1818881"/>
    <lineage>
        <taxon>Bacteria</taxon>
        <taxon>Pseudomonadati</taxon>
        <taxon>Pseudomonadota</taxon>
        <taxon>Gammaproteobacteria</taxon>
        <taxon>Chromatiales</taxon>
        <taxon>Sedimenticolaceae</taxon>
        <taxon>Candidatus Thiodiazotropha</taxon>
    </lineage>
</organism>
<evidence type="ECO:0000256" key="3">
    <source>
        <dbReference type="ARBA" id="ARBA00023004"/>
    </source>
</evidence>
<accession>A0A1E2ULP4</accession>
<keyword evidence="4" id="KW-0411">Iron-sulfur</keyword>
<dbReference type="STRING" id="1818881.A3196_02215"/>
<dbReference type="AlphaFoldDB" id="A0A1E2ULP4"/>
<evidence type="ECO:0000256" key="2">
    <source>
        <dbReference type="ARBA" id="ARBA00022723"/>
    </source>
</evidence>
<dbReference type="GO" id="GO:0046872">
    <property type="term" value="F:metal ion binding"/>
    <property type="evidence" value="ECO:0007669"/>
    <property type="project" value="UniProtKB-KW"/>
</dbReference>
<dbReference type="GO" id="GO:0005737">
    <property type="term" value="C:cytoplasm"/>
    <property type="evidence" value="ECO:0007669"/>
    <property type="project" value="UniProtKB-ARBA"/>
</dbReference>
<dbReference type="Gene3D" id="3.40.5.90">
    <property type="entry name" value="CDGSH iron-sulfur domain, mitoNEET-type"/>
    <property type="match status" value="2"/>
</dbReference>
<dbReference type="PANTHER" id="PTHR46491:SF3">
    <property type="entry name" value="CDGSH IRON-SULFUR DOMAIN-CONTAINING PROTEIN 3, MITOCHONDRIAL"/>
    <property type="match status" value="1"/>
</dbReference>
<evidence type="ECO:0000256" key="4">
    <source>
        <dbReference type="ARBA" id="ARBA00023014"/>
    </source>
</evidence>
<dbReference type="GO" id="GO:0051537">
    <property type="term" value="F:2 iron, 2 sulfur cluster binding"/>
    <property type="evidence" value="ECO:0007669"/>
    <property type="project" value="UniProtKB-KW"/>
</dbReference>
<dbReference type="InterPro" id="IPR042216">
    <property type="entry name" value="MitoNEET_CISD"/>
</dbReference>